<sequence>MRTFKLRIVGIIVIILVLLCGIVTYNIITNKKNNNSSANNKQEILHKVSEIGVKKDEPKYNKLREFKGENLIHNDKQIPVLMYHSIADNSMVTDTASKSIILPPEAFKQQMQYLKDNGYTTLTLDELYNFLKNGKPVPEKSVVLTFDDAYEDNYTNAYPILKEFGFRATIFVITGGTDKIGAYLTSAQLKEMDANGIDIQSHTVNHEELDKLSLKEQQETLVQSKQFLEKLLNKKVDYIAYPYGKYNNFTEQAAQNAGYTMAFTINNGWANKDTNILFLNRVFVNALKGFDQFKERLTNPNYQ</sequence>
<keyword evidence="5" id="KW-0119">Carbohydrate metabolism</keyword>
<protein>
    <submittedName>
        <fullName evidence="5">Putative xylanase/chitin deacetylase</fullName>
    </submittedName>
</protein>
<dbReference type="InterPro" id="IPR011330">
    <property type="entry name" value="Glyco_hydro/deAcase_b/a-brl"/>
</dbReference>
<dbReference type="InterPro" id="IPR051398">
    <property type="entry name" value="Polysacch_Deacetylase"/>
</dbReference>
<keyword evidence="2" id="KW-0732">Signal</keyword>
<evidence type="ECO:0000259" key="4">
    <source>
        <dbReference type="PROSITE" id="PS51677"/>
    </source>
</evidence>
<dbReference type="Pfam" id="PF01522">
    <property type="entry name" value="Polysacc_deac_1"/>
    <property type="match status" value="1"/>
</dbReference>
<keyword evidence="5" id="KW-0858">Xylan degradation</keyword>
<evidence type="ECO:0000313" key="6">
    <source>
        <dbReference type="Proteomes" id="UP000013523"/>
    </source>
</evidence>
<evidence type="ECO:0000256" key="3">
    <source>
        <dbReference type="SAM" id="Phobius"/>
    </source>
</evidence>
<gene>
    <name evidence="5" type="ORF">Clopa_0232</name>
</gene>
<accession>R4JYC7</accession>
<keyword evidence="5" id="KW-0326">Glycosidase</keyword>
<proteinExistence type="predicted"/>
<dbReference type="GO" id="GO:0016810">
    <property type="term" value="F:hydrolase activity, acting on carbon-nitrogen (but not peptide) bonds"/>
    <property type="evidence" value="ECO:0007669"/>
    <property type="project" value="InterPro"/>
</dbReference>
<evidence type="ECO:0000256" key="1">
    <source>
        <dbReference type="ARBA" id="ARBA00004613"/>
    </source>
</evidence>
<keyword evidence="3" id="KW-1133">Transmembrane helix</keyword>
<comment type="subcellular location">
    <subcellularLocation>
        <location evidence="1">Secreted</location>
    </subcellularLocation>
</comment>
<dbReference type="PANTHER" id="PTHR34216">
    <property type="match status" value="1"/>
</dbReference>
<dbReference type="SUPFAM" id="SSF88713">
    <property type="entry name" value="Glycoside hydrolase/deacetylase"/>
    <property type="match status" value="1"/>
</dbReference>
<name>R4JYC7_CLOPA</name>
<dbReference type="GO" id="GO:0045493">
    <property type="term" value="P:xylan catabolic process"/>
    <property type="evidence" value="ECO:0007669"/>
    <property type="project" value="UniProtKB-KW"/>
</dbReference>
<dbReference type="RefSeq" id="WP_015613625.1">
    <property type="nucleotide sequence ID" value="NC_021182.1"/>
</dbReference>
<dbReference type="HOGENOM" id="CLU_030024_2_0_9"/>
<keyword evidence="6" id="KW-1185">Reference proteome</keyword>
<dbReference type="OrthoDB" id="9778320at2"/>
<dbReference type="GO" id="GO:0016798">
    <property type="term" value="F:hydrolase activity, acting on glycosyl bonds"/>
    <property type="evidence" value="ECO:0007669"/>
    <property type="project" value="UniProtKB-KW"/>
</dbReference>
<dbReference type="Proteomes" id="UP000013523">
    <property type="component" value="Chromosome"/>
</dbReference>
<dbReference type="KEGG" id="cpas:Clopa_0232"/>
<dbReference type="AlphaFoldDB" id="R4JYC7"/>
<dbReference type="PATRIC" id="fig|86416.3.peg.205"/>
<dbReference type="EMBL" id="CP003261">
    <property type="protein sequence ID" value="AGK95298.1"/>
    <property type="molecule type" value="Genomic_DNA"/>
</dbReference>
<reference evidence="5 6" key="1">
    <citation type="submission" date="2012-01" db="EMBL/GenBank/DDBJ databases">
        <title>Complete sequence of chromosome of Clostridium pasteurianum BC1.</title>
        <authorList>
            <consortium name="US DOE Joint Genome Institute"/>
            <person name="Lucas S."/>
            <person name="Han J."/>
            <person name="Lapidus A."/>
            <person name="Cheng J.-F."/>
            <person name="Goodwin L."/>
            <person name="Pitluck S."/>
            <person name="Peters L."/>
            <person name="Mikhailova N."/>
            <person name="Teshima H."/>
            <person name="Detter J.C."/>
            <person name="Han C."/>
            <person name="Tapia R."/>
            <person name="Land M."/>
            <person name="Hauser L."/>
            <person name="Kyrpides N."/>
            <person name="Ivanova N."/>
            <person name="Pagani I."/>
            <person name="Dunn J."/>
            <person name="Taghavi S."/>
            <person name="Francis A."/>
            <person name="van der Lelie D."/>
            <person name="Woyke T."/>
        </authorList>
    </citation>
    <scope>NUCLEOTIDE SEQUENCE [LARGE SCALE GENOMIC DNA]</scope>
    <source>
        <strain evidence="5 6">BC1</strain>
    </source>
</reference>
<dbReference type="STRING" id="86416.Clopa_0232"/>
<keyword evidence="3" id="KW-0472">Membrane</keyword>
<evidence type="ECO:0000313" key="5">
    <source>
        <dbReference type="EMBL" id="AGK95298.1"/>
    </source>
</evidence>
<dbReference type="Gene3D" id="3.20.20.370">
    <property type="entry name" value="Glycoside hydrolase/deacetylase"/>
    <property type="match status" value="1"/>
</dbReference>
<dbReference type="CDD" id="cd10918">
    <property type="entry name" value="CE4_NodB_like_5s_6s"/>
    <property type="match status" value="1"/>
</dbReference>
<organism evidence="5 6">
    <name type="scientific">Clostridium pasteurianum BC1</name>
    <dbReference type="NCBI Taxonomy" id="86416"/>
    <lineage>
        <taxon>Bacteria</taxon>
        <taxon>Bacillati</taxon>
        <taxon>Bacillota</taxon>
        <taxon>Clostridia</taxon>
        <taxon>Eubacteriales</taxon>
        <taxon>Clostridiaceae</taxon>
        <taxon>Clostridium</taxon>
    </lineage>
</organism>
<evidence type="ECO:0000256" key="2">
    <source>
        <dbReference type="ARBA" id="ARBA00022729"/>
    </source>
</evidence>
<dbReference type="InterPro" id="IPR002509">
    <property type="entry name" value="NODB_dom"/>
</dbReference>
<feature type="transmembrane region" description="Helical" evidence="3">
    <location>
        <begin position="7"/>
        <end position="28"/>
    </location>
</feature>
<dbReference type="eggNOG" id="COG0726">
    <property type="taxonomic scope" value="Bacteria"/>
</dbReference>
<feature type="domain" description="NodB homology" evidence="4">
    <location>
        <begin position="140"/>
        <end position="303"/>
    </location>
</feature>
<keyword evidence="3" id="KW-0812">Transmembrane</keyword>
<keyword evidence="5" id="KW-0378">Hydrolase</keyword>
<dbReference type="PANTHER" id="PTHR34216:SF3">
    <property type="entry name" value="POLY-BETA-1,6-N-ACETYL-D-GLUCOSAMINE N-DEACETYLASE"/>
    <property type="match status" value="1"/>
</dbReference>
<keyword evidence="5" id="KW-0624">Polysaccharide degradation</keyword>
<dbReference type="GO" id="GO:0005576">
    <property type="term" value="C:extracellular region"/>
    <property type="evidence" value="ECO:0007669"/>
    <property type="project" value="UniProtKB-SubCell"/>
</dbReference>
<dbReference type="PROSITE" id="PS51677">
    <property type="entry name" value="NODB"/>
    <property type="match status" value="1"/>
</dbReference>